<dbReference type="EMBL" id="DUJN01000005">
    <property type="protein sequence ID" value="HII61272.1"/>
    <property type="molecule type" value="Genomic_DNA"/>
</dbReference>
<sequence>MIIVGFIMGLGMAISVTLVFNDILPIRSIMDFLGATLTFTLIYAEFGYIFEFLLPKARNV</sequence>
<gene>
    <name evidence="2" type="ORF">HA331_05925</name>
</gene>
<feature type="transmembrane region" description="Helical" evidence="1">
    <location>
        <begin position="31"/>
        <end position="50"/>
    </location>
</feature>
<comment type="caution">
    <text evidence="2">The sequence shown here is derived from an EMBL/GenBank/DDBJ whole genome shotgun (WGS) entry which is preliminary data.</text>
</comment>
<dbReference type="AlphaFoldDB" id="A0A832SMX3"/>
<name>A0A832SMX3_PYRHR</name>
<evidence type="ECO:0000313" key="2">
    <source>
        <dbReference type="EMBL" id="HII61272.1"/>
    </source>
</evidence>
<keyword evidence="1" id="KW-1133">Transmembrane helix</keyword>
<keyword evidence="1" id="KW-0472">Membrane</keyword>
<dbReference type="Proteomes" id="UP000617544">
    <property type="component" value="Unassembled WGS sequence"/>
</dbReference>
<feature type="transmembrane region" description="Helical" evidence="1">
    <location>
        <begin position="6"/>
        <end position="24"/>
    </location>
</feature>
<proteinExistence type="predicted"/>
<evidence type="ECO:0000256" key="1">
    <source>
        <dbReference type="SAM" id="Phobius"/>
    </source>
</evidence>
<keyword evidence="1" id="KW-0812">Transmembrane</keyword>
<organism evidence="2 3">
    <name type="scientific">Pyrococcus horikoshii</name>
    <dbReference type="NCBI Taxonomy" id="53953"/>
    <lineage>
        <taxon>Archaea</taxon>
        <taxon>Methanobacteriati</taxon>
        <taxon>Methanobacteriota</taxon>
        <taxon>Thermococci</taxon>
        <taxon>Thermococcales</taxon>
        <taxon>Thermococcaceae</taxon>
        <taxon>Pyrococcus</taxon>
    </lineage>
</organism>
<reference evidence="2" key="1">
    <citation type="journal article" date="2020" name="bioRxiv">
        <title>A rank-normalized archaeal taxonomy based on genome phylogeny resolves widespread incomplete and uneven classifications.</title>
        <authorList>
            <person name="Rinke C."/>
            <person name="Chuvochina M."/>
            <person name="Mussig A.J."/>
            <person name="Chaumeil P.-A."/>
            <person name="Waite D.W."/>
            <person name="Whitman W.B."/>
            <person name="Parks D.H."/>
            <person name="Hugenholtz P."/>
        </authorList>
    </citation>
    <scope>NUCLEOTIDE SEQUENCE</scope>
    <source>
        <strain evidence="2">UBA8834</strain>
    </source>
</reference>
<evidence type="ECO:0000313" key="3">
    <source>
        <dbReference type="Proteomes" id="UP000617544"/>
    </source>
</evidence>
<accession>A0A832SMX3</accession>
<protein>
    <submittedName>
        <fullName evidence="2">Uncharacterized protein</fullName>
    </submittedName>
</protein>